<keyword evidence="5" id="KW-1185">Reference proteome</keyword>
<evidence type="ECO:0000256" key="3">
    <source>
        <dbReference type="SAM" id="MobiDB-lite"/>
    </source>
</evidence>
<accession>A0A1E4RUY6</accession>
<dbReference type="Proteomes" id="UP000094389">
    <property type="component" value="Unassembled WGS sequence"/>
</dbReference>
<evidence type="ECO:0000313" key="5">
    <source>
        <dbReference type="Proteomes" id="UP000094389"/>
    </source>
</evidence>
<dbReference type="InterPro" id="IPR025928">
    <property type="entry name" value="Flocculin_t3_rpt"/>
</dbReference>
<dbReference type="STRING" id="983966.A0A1E4RUY6"/>
<reference evidence="4 5" key="1">
    <citation type="journal article" date="2016" name="Proc. Natl. Acad. Sci. U.S.A.">
        <title>Comparative genomics of biotechnologically important yeasts.</title>
        <authorList>
            <person name="Riley R."/>
            <person name="Haridas S."/>
            <person name="Wolfe K.H."/>
            <person name="Lopes M.R."/>
            <person name="Hittinger C.T."/>
            <person name="Goeker M."/>
            <person name="Salamov A.A."/>
            <person name="Wisecaver J.H."/>
            <person name="Long T.M."/>
            <person name="Calvey C.H."/>
            <person name="Aerts A.L."/>
            <person name="Barry K.W."/>
            <person name="Choi C."/>
            <person name="Clum A."/>
            <person name="Coughlan A.Y."/>
            <person name="Deshpande S."/>
            <person name="Douglass A.P."/>
            <person name="Hanson S.J."/>
            <person name="Klenk H.-P."/>
            <person name="LaButti K.M."/>
            <person name="Lapidus A."/>
            <person name="Lindquist E.A."/>
            <person name="Lipzen A.M."/>
            <person name="Meier-Kolthoff J.P."/>
            <person name="Ohm R.A."/>
            <person name="Otillar R.P."/>
            <person name="Pangilinan J.L."/>
            <person name="Peng Y."/>
            <person name="Rokas A."/>
            <person name="Rosa C.A."/>
            <person name="Scheuner C."/>
            <person name="Sibirny A.A."/>
            <person name="Slot J.C."/>
            <person name="Stielow J.B."/>
            <person name="Sun H."/>
            <person name="Kurtzman C.P."/>
            <person name="Blackwell M."/>
            <person name="Grigoriev I.V."/>
            <person name="Jeffries T.W."/>
        </authorList>
    </citation>
    <scope>NUCLEOTIDE SEQUENCE [LARGE SCALE GENOMIC DNA]</scope>
    <source>
        <strain evidence="5">ATCC 18201 / CBS 1600 / BCRC 20928 / JCM 3617 / NBRC 0987 / NRRL Y-1542</strain>
    </source>
</reference>
<protein>
    <submittedName>
        <fullName evidence="4">Uncharacterized protein</fullName>
    </submittedName>
</protein>
<gene>
    <name evidence="4" type="ORF">CYBJADRAFT_175391</name>
</gene>
<evidence type="ECO:0000313" key="4">
    <source>
        <dbReference type="EMBL" id="ODV71094.1"/>
    </source>
</evidence>
<name>A0A1E4RUY6_CYBJN</name>
<proteinExistence type="predicted"/>
<dbReference type="RefSeq" id="XP_020068133.1">
    <property type="nucleotide sequence ID" value="XM_020216699.1"/>
</dbReference>
<feature type="region of interest" description="Disordered" evidence="3">
    <location>
        <begin position="188"/>
        <end position="210"/>
    </location>
</feature>
<sequence length="210" mass="22011">MSITDNKQCRKHYPYTLISITSCEGYKCSQTKGPTGVVVVTEIISGIITSYTIYCPETYFIKTYFEKIVCVTIPCEVCEEGAAAITKTIECEDECYDVIVTQTKTIVTATGGSVIPTGVAKTYITGAEATATIVTVVSTVGGSHLTAVAVENYGVAVDDIAFTKSGNGSVIVETTEITVTIPLKTETGISDSSGSSGSSGSETTVDIPAY</sequence>
<evidence type="ECO:0000256" key="1">
    <source>
        <dbReference type="ARBA" id="ARBA00022729"/>
    </source>
</evidence>
<dbReference type="GeneID" id="30991095"/>
<evidence type="ECO:0000256" key="2">
    <source>
        <dbReference type="ARBA" id="ARBA00023180"/>
    </source>
</evidence>
<feature type="compositionally biased region" description="Low complexity" evidence="3">
    <location>
        <begin position="188"/>
        <end position="201"/>
    </location>
</feature>
<keyword evidence="2" id="KW-0325">Glycoprotein</keyword>
<organism evidence="4 5">
    <name type="scientific">Cyberlindnera jadinii (strain ATCC 18201 / CBS 1600 / BCRC 20928 / JCM 3617 / NBRC 0987 / NRRL Y-1542)</name>
    <name type="common">Torula yeast</name>
    <name type="synonym">Candida utilis</name>
    <dbReference type="NCBI Taxonomy" id="983966"/>
    <lineage>
        <taxon>Eukaryota</taxon>
        <taxon>Fungi</taxon>
        <taxon>Dikarya</taxon>
        <taxon>Ascomycota</taxon>
        <taxon>Saccharomycotina</taxon>
        <taxon>Saccharomycetes</taxon>
        <taxon>Phaffomycetales</taxon>
        <taxon>Phaffomycetaceae</taxon>
        <taxon>Cyberlindnera</taxon>
    </lineage>
</organism>
<dbReference type="PROSITE" id="PS51257">
    <property type="entry name" value="PROKAR_LIPOPROTEIN"/>
    <property type="match status" value="1"/>
</dbReference>
<dbReference type="Pfam" id="PF13928">
    <property type="entry name" value="Flocculin_t3"/>
    <property type="match status" value="1"/>
</dbReference>
<dbReference type="EMBL" id="KV453944">
    <property type="protein sequence ID" value="ODV71094.1"/>
    <property type="molecule type" value="Genomic_DNA"/>
</dbReference>
<dbReference type="AlphaFoldDB" id="A0A1E4RUY6"/>
<keyword evidence="1" id="KW-0732">Signal</keyword>